<keyword evidence="11 14" id="KW-0413">Isomerase</keyword>
<evidence type="ECO:0000313" key="14">
    <source>
        <dbReference type="EMBL" id="RVU32654.1"/>
    </source>
</evidence>
<evidence type="ECO:0000256" key="6">
    <source>
        <dbReference type="ARBA" id="ARBA00023136"/>
    </source>
</evidence>
<evidence type="ECO:0000256" key="1">
    <source>
        <dbReference type="ARBA" id="ARBA00004382"/>
    </source>
</evidence>
<dbReference type="Pfam" id="PF13624">
    <property type="entry name" value="SurA_N_3"/>
    <property type="match status" value="1"/>
</dbReference>
<evidence type="ECO:0000256" key="11">
    <source>
        <dbReference type="PROSITE-ProRule" id="PRU00278"/>
    </source>
</evidence>
<keyword evidence="5 12" id="KW-1133">Transmembrane helix</keyword>
<dbReference type="Pfam" id="PF13616">
    <property type="entry name" value="Rotamase_3"/>
    <property type="match status" value="1"/>
</dbReference>
<evidence type="ECO:0000256" key="10">
    <source>
        <dbReference type="ARBA" id="ARBA00042775"/>
    </source>
</evidence>
<evidence type="ECO:0000256" key="3">
    <source>
        <dbReference type="ARBA" id="ARBA00022519"/>
    </source>
</evidence>
<sequence>MLQSIRDNSQSIVAKIIVGLIIVTFALFGVESLVSLTAGSDAPATVNGEEITQQEFYQATELQRRQLLSQMGENADPTLLDENLIQNMVLDSLIEQKTLLLAAQDQGLLISDRMIDQMIVSTPDFQLDGKFSAEQFEAVLRNVGLTPLMYRDLMRKERLIQQTKNAIEFSAFSTSGAVEQLVALDRQTRSFSYFPLSLEQAKQSVNVTDAEVAARYEEQKDSLLTDEQVVIEYILLDKLALRDTISVSEDDLRAQYDQLLASFKAEEQRPVAHILVEINGDVDEAAALAKANDLKAQLDAGVDFAELAKAESDDIGSAASGGDLGVNGKGVFVSEFEDAMFALDAGAISEPVKTEFGYHVIKVGELSEKTPPTFAEAKFDLTDEATDNKVEALYVEKLEQLADVSFSSGDLIEPSEVLDIAIETAAPFSRNGGDNAVTENKRVIDAAFSAELIQDGVNSAPIELDSDRTVVIRVKEHQPPRPQALEEVAQLLKETLQTEKAAAVLKEQADAAVAALQEGSDINTVAAGRAVSNEENVSRTASEIDPALLQQVFAMAKPVAGKATTGTAELSDGSLAVVSLTGVTVPTAEISADEQRFIEGFLQSRVGQQEYQGAVEVLKDAAVVEKL</sequence>
<keyword evidence="11" id="KW-0697">Rotamase</keyword>
<name>A0A437QDP6_9GAMM</name>
<keyword evidence="6 12" id="KW-0472">Membrane</keyword>
<organism evidence="14 15">
    <name type="scientific">Neptunomonas marina</name>
    <dbReference type="NCBI Taxonomy" id="1815562"/>
    <lineage>
        <taxon>Bacteria</taxon>
        <taxon>Pseudomonadati</taxon>
        <taxon>Pseudomonadota</taxon>
        <taxon>Gammaproteobacteria</taxon>
        <taxon>Oceanospirillales</taxon>
        <taxon>Oceanospirillaceae</taxon>
        <taxon>Neptunomonas</taxon>
    </lineage>
</organism>
<evidence type="ECO:0000256" key="4">
    <source>
        <dbReference type="ARBA" id="ARBA00022692"/>
    </source>
</evidence>
<evidence type="ECO:0000256" key="2">
    <source>
        <dbReference type="ARBA" id="ARBA00022475"/>
    </source>
</evidence>
<evidence type="ECO:0000256" key="7">
    <source>
        <dbReference type="ARBA" id="ARBA00023186"/>
    </source>
</evidence>
<dbReference type="PANTHER" id="PTHR47529:SF1">
    <property type="entry name" value="PERIPLASMIC CHAPERONE PPID"/>
    <property type="match status" value="1"/>
</dbReference>
<proteinExistence type="inferred from homology"/>
<keyword evidence="3" id="KW-0997">Cell inner membrane</keyword>
<gene>
    <name evidence="14" type="ORF">EOE65_03085</name>
</gene>
<comment type="caution">
    <text evidence="14">The sequence shown here is derived from an EMBL/GenBank/DDBJ whole genome shotgun (WGS) entry which is preliminary data.</text>
</comment>
<evidence type="ECO:0000256" key="5">
    <source>
        <dbReference type="ARBA" id="ARBA00022989"/>
    </source>
</evidence>
<comment type="similarity">
    <text evidence="8">Belongs to the PpiD chaperone family.</text>
</comment>
<feature type="domain" description="PpiC" evidence="13">
    <location>
        <begin position="266"/>
        <end position="365"/>
    </location>
</feature>
<comment type="subcellular location">
    <subcellularLocation>
        <location evidence="1">Cell inner membrane</location>
        <topology evidence="1">Single-pass type II membrane protein</topology>
        <orientation evidence="1">Periplasmic side</orientation>
    </subcellularLocation>
</comment>
<dbReference type="InterPro" id="IPR000297">
    <property type="entry name" value="PPIase_PpiC"/>
</dbReference>
<keyword evidence="7" id="KW-0143">Chaperone</keyword>
<dbReference type="Proteomes" id="UP000282818">
    <property type="component" value="Unassembled WGS sequence"/>
</dbReference>
<dbReference type="InterPro" id="IPR023058">
    <property type="entry name" value="PPIase_PpiC_CS"/>
</dbReference>
<dbReference type="GO" id="GO:0003755">
    <property type="term" value="F:peptidyl-prolyl cis-trans isomerase activity"/>
    <property type="evidence" value="ECO:0007669"/>
    <property type="project" value="UniProtKB-KW"/>
</dbReference>
<feature type="transmembrane region" description="Helical" evidence="12">
    <location>
        <begin position="12"/>
        <end position="30"/>
    </location>
</feature>
<dbReference type="Gene3D" id="1.10.4030.10">
    <property type="entry name" value="Porin chaperone SurA, peptide-binding domain"/>
    <property type="match status" value="1"/>
</dbReference>
<dbReference type="Gene3D" id="3.10.50.40">
    <property type="match status" value="1"/>
</dbReference>
<protein>
    <recommendedName>
        <fullName evidence="9">Periplasmic chaperone PpiD</fullName>
    </recommendedName>
    <alternativeName>
        <fullName evidence="10">Periplasmic folding chaperone</fullName>
    </alternativeName>
</protein>
<reference evidence="14 15" key="1">
    <citation type="submission" date="2019-01" db="EMBL/GenBank/DDBJ databases">
        <authorList>
            <person name="Chen W.-M."/>
        </authorList>
    </citation>
    <scope>NUCLEOTIDE SEQUENCE [LARGE SCALE GENOMIC DNA]</scope>
    <source>
        <strain evidence="14 15">HPM-16</strain>
    </source>
</reference>
<accession>A0A437QDP6</accession>
<keyword evidence="2" id="KW-1003">Cell membrane</keyword>
<dbReference type="GO" id="GO:0005886">
    <property type="term" value="C:plasma membrane"/>
    <property type="evidence" value="ECO:0007669"/>
    <property type="project" value="UniProtKB-SubCell"/>
</dbReference>
<keyword evidence="15" id="KW-1185">Reference proteome</keyword>
<evidence type="ECO:0000256" key="9">
    <source>
        <dbReference type="ARBA" id="ARBA00040743"/>
    </source>
</evidence>
<evidence type="ECO:0000256" key="12">
    <source>
        <dbReference type="SAM" id="Phobius"/>
    </source>
</evidence>
<dbReference type="RefSeq" id="WP_127692822.1">
    <property type="nucleotide sequence ID" value="NZ_SACQ01000001.1"/>
</dbReference>
<dbReference type="PANTHER" id="PTHR47529">
    <property type="entry name" value="PEPTIDYL-PROLYL CIS-TRANS ISOMERASE D"/>
    <property type="match status" value="1"/>
</dbReference>
<dbReference type="EMBL" id="SACQ01000001">
    <property type="protein sequence ID" value="RVU32654.1"/>
    <property type="molecule type" value="Genomic_DNA"/>
</dbReference>
<dbReference type="InterPro" id="IPR046357">
    <property type="entry name" value="PPIase_dom_sf"/>
</dbReference>
<dbReference type="PROSITE" id="PS50198">
    <property type="entry name" value="PPIC_PPIASE_2"/>
    <property type="match status" value="1"/>
</dbReference>
<dbReference type="SUPFAM" id="SSF109998">
    <property type="entry name" value="Triger factor/SurA peptide-binding domain-like"/>
    <property type="match status" value="1"/>
</dbReference>
<evidence type="ECO:0000256" key="8">
    <source>
        <dbReference type="ARBA" id="ARBA00038408"/>
    </source>
</evidence>
<evidence type="ECO:0000259" key="13">
    <source>
        <dbReference type="PROSITE" id="PS50198"/>
    </source>
</evidence>
<dbReference type="PROSITE" id="PS01096">
    <property type="entry name" value="PPIC_PPIASE_1"/>
    <property type="match status" value="1"/>
</dbReference>
<evidence type="ECO:0000313" key="15">
    <source>
        <dbReference type="Proteomes" id="UP000282818"/>
    </source>
</evidence>
<keyword evidence="4 12" id="KW-0812">Transmembrane</keyword>
<dbReference type="InterPro" id="IPR052029">
    <property type="entry name" value="PpiD_chaperone"/>
</dbReference>
<dbReference type="InterPro" id="IPR027304">
    <property type="entry name" value="Trigger_fact/SurA_dom_sf"/>
</dbReference>
<dbReference type="SUPFAM" id="SSF54534">
    <property type="entry name" value="FKBP-like"/>
    <property type="match status" value="1"/>
</dbReference>
<dbReference type="AlphaFoldDB" id="A0A437QDP6"/>